<proteinExistence type="predicted"/>
<dbReference type="InterPro" id="IPR050860">
    <property type="entry name" value="FeoB_GTPase"/>
</dbReference>
<dbReference type="InterPro" id="IPR011642">
    <property type="entry name" value="Gate_dom"/>
</dbReference>
<evidence type="ECO:0000313" key="4">
    <source>
        <dbReference type="EMBL" id="EKE82905.1"/>
    </source>
</evidence>
<dbReference type="PANTHER" id="PTHR43185">
    <property type="entry name" value="FERROUS IRON TRANSPORT PROTEIN B"/>
    <property type="match status" value="1"/>
</dbReference>
<keyword evidence="2" id="KW-0472">Membrane</keyword>
<gene>
    <name evidence="4" type="ORF">A10D4_08699</name>
</gene>
<dbReference type="PROSITE" id="PS51711">
    <property type="entry name" value="G_FEOB"/>
    <property type="match status" value="1"/>
</dbReference>
<feature type="domain" description="FeoB-type G" evidence="3">
    <location>
        <begin position="1"/>
        <end position="167"/>
    </location>
</feature>
<dbReference type="PRINTS" id="PR00326">
    <property type="entry name" value="GTP1OBG"/>
</dbReference>
<comment type="caution">
    <text evidence="4">The sequence shown here is derived from an EMBL/GenBank/DDBJ whole genome shotgun (WGS) entry which is preliminary data.</text>
</comment>
<dbReference type="CDD" id="cd01879">
    <property type="entry name" value="FeoB"/>
    <property type="match status" value="1"/>
</dbReference>
<dbReference type="GO" id="GO:0005525">
    <property type="term" value="F:GTP binding"/>
    <property type="evidence" value="ECO:0007669"/>
    <property type="project" value="InterPro"/>
</dbReference>
<reference evidence="4 5" key="1">
    <citation type="journal article" date="2012" name="J. Bacteriol.">
        <title>Genome Sequence of Idiomarina xiamenensis Type Strain 10-D-4.</title>
        <authorList>
            <person name="Lai Q."/>
            <person name="Wang L."/>
            <person name="Wang W."/>
            <person name="Shao Z."/>
        </authorList>
    </citation>
    <scope>NUCLEOTIDE SEQUENCE [LARGE SCALE GENOMIC DNA]</scope>
    <source>
        <strain evidence="4 5">10-D-4</strain>
    </source>
</reference>
<dbReference type="PATRIC" id="fig|740709.3.peg.1760"/>
<dbReference type="AlphaFoldDB" id="K2KYV1"/>
<dbReference type="STRING" id="740709.A10D4_08699"/>
<feature type="transmembrane region" description="Helical" evidence="2">
    <location>
        <begin position="272"/>
        <end position="297"/>
    </location>
</feature>
<dbReference type="SUPFAM" id="SSF52540">
    <property type="entry name" value="P-loop containing nucleoside triphosphate hydrolases"/>
    <property type="match status" value="1"/>
</dbReference>
<dbReference type="InterPro" id="IPR027417">
    <property type="entry name" value="P-loop_NTPase"/>
</dbReference>
<name>K2KYV1_9GAMM</name>
<keyword evidence="2" id="KW-1133">Transmembrane helix</keyword>
<dbReference type="Pfam" id="PF02421">
    <property type="entry name" value="FeoB_N"/>
    <property type="match status" value="1"/>
</dbReference>
<feature type="transmembrane region" description="Helical" evidence="2">
    <location>
        <begin position="552"/>
        <end position="573"/>
    </location>
</feature>
<dbReference type="PANTHER" id="PTHR43185:SF1">
    <property type="entry name" value="FE(2+) TRANSPORTER FEOB"/>
    <property type="match status" value="1"/>
</dbReference>
<evidence type="ECO:0000256" key="2">
    <source>
        <dbReference type="SAM" id="Phobius"/>
    </source>
</evidence>
<protein>
    <recommendedName>
        <fullName evidence="1">Ferrous iron transport protein B</fullName>
    </recommendedName>
</protein>
<dbReference type="InterPro" id="IPR030389">
    <property type="entry name" value="G_FEOB_dom"/>
</dbReference>
<dbReference type="Proteomes" id="UP000014115">
    <property type="component" value="Unassembled WGS sequence"/>
</dbReference>
<keyword evidence="5" id="KW-1185">Reference proteome</keyword>
<keyword evidence="2" id="KW-0812">Transmembrane</keyword>
<dbReference type="GO" id="GO:0005886">
    <property type="term" value="C:plasma membrane"/>
    <property type="evidence" value="ECO:0007669"/>
    <property type="project" value="TreeGrafter"/>
</dbReference>
<feature type="transmembrane region" description="Helical" evidence="2">
    <location>
        <begin position="213"/>
        <end position="235"/>
    </location>
</feature>
<accession>K2KYV1</accession>
<evidence type="ECO:0000256" key="1">
    <source>
        <dbReference type="ARBA" id="ARBA00031200"/>
    </source>
</evidence>
<feature type="transmembrane region" description="Helical" evidence="2">
    <location>
        <begin position="393"/>
        <end position="415"/>
    </location>
</feature>
<sequence length="607" mass="65925">MKRIILVGKPNSGKSLLFNQLTGLRQKVANFPGVTVELKSGQFEDLEVIDFPGTYSLHSLSRDEEIAIDKLGEAVHDQQTSLVVCVLDATRLERSLVFALQAQALARKNNKSVVFVLNMIDEVHRYGESIDTEKLAAELGGPVYALSAKTLEGVAAFKQALSELGQQPPAIQQLDIDADDDQQLVQRAQSLSKRFGMKADLVLKSQNRIDKFMLNNVLGGVAFLAIMFFLFQSIFTWATPLMDGVEFLLAELAHVITSFTGEGIITDFLNDAIFGGIGSFLVFVPQIMVLTLIIGILEDSGYLARAALICHKPLSFFGLSGRSFIPYLSGHACAIPAIMAARTIESPRKRLITMMTIPLMSCSARLPVYALLVAVLIPENATFLGIFNLQGAAFFGLYLFGICMALIVSLVLNVFTKKDENLTDMPFILELPSYRLPHWKPLIHRVWNSGMQFIKRAAPIIFMVSLGIWVLGYFPVGADLEHSLLGKIGHIIEPIFAPLGLDWRYGVAILMSFLAREVFVGALGTLFGIAGADENISGLAANIQADGLSLGSGIGLLLFYVVALQCVATVAVLKGETGKSSIAWGLYAAYGILAYIIGVTAAQLIGV</sequence>
<dbReference type="EMBL" id="AMRG01000010">
    <property type="protein sequence ID" value="EKE82905.1"/>
    <property type="molecule type" value="Genomic_DNA"/>
</dbReference>
<dbReference type="Gene3D" id="3.40.50.300">
    <property type="entry name" value="P-loop containing nucleotide triphosphate hydrolases"/>
    <property type="match status" value="1"/>
</dbReference>
<feature type="transmembrane region" description="Helical" evidence="2">
    <location>
        <begin position="457"/>
        <end position="478"/>
    </location>
</feature>
<dbReference type="eggNOG" id="COG0370">
    <property type="taxonomic scope" value="Bacteria"/>
</dbReference>
<dbReference type="GO" id="GO:0015093">
    <property type="term" value="F:ferrous iron transmembrane transporter activity"/>
    <property type="evidence" value="ECO:0007669"/>
    <property type="project" value="InterPro"/>
</dbReference>
<evidence type="ECO:0000259" key="3">
    <source>
        <dbReference type="PROSITE" id="PS51711"/>
    </source>
</evidence>
<feature type="transmembrane region" description="Helical" evidence="2">
    <location>
        <begin position="585"/>
        <end position="605"/>
    </location>
</feature>
<dbReference type="InterPro" id="IPR006073">
    <property type="entry name" value="GTP-bd"/>
</dbReference>
<evidence type="ECO:0000313" key="5">
    <source>
        <dbReference type="Proteomes" id="UP000014115"/>
    </source>
</evidence>
<dbReference type="OrthoDB" id="9809127at2"/>
<dbReference type="InterPro" id="IPR011640">
    <property type="entry name" value="Fe2_transport_prot_B_C"/>
</dbReference>
<dbReference type="Pfam" id="PF07664">
    <property type="entry name" value="FeoB_C"/>
    <property type="match status" value="1"/>
</dbReference>
<dbReference type="Pfam" id="PF07670">
    <property type="entry name" value="Gate"/>
    <property type="match status" value="2"/>
</dbReference>
<feature type="transmembrane region" description="Helical" evidence="2">
    <location>
        <begin position="366"/>
        <end position="387"/>
    </location>
</feature>
<feature type="transmembrane region" description="Helical" evidence="2">
    <location>
        <begin position="513"/>
        <end position="532"/>
    </location>
</feature>
<organism evidence="4 5">
    <name type="scientific">Idiomarina xiamenensis 10-D-4</name>
    <dbReference type="NCBI Taxonomy" id="740709"/>
    <lineage>
        <taxon>Bacteria</taxon>
        <taxon>Pseudomonadati</taxon>
        <taxon>Pseudomonadota</taxon>
        <taxon>Gammaproteobacteria</taxon>
        <taxon>Alteromonadales</taxon>
        <taxon>Idiomarinaceae</taxon>
        <taxon>Idiomarina</taxon>
    </lineage>
</organism>
<dbReference type="RefSeq" id="WP_008488994.1">
    <property type="nucleotide sequence ID" value="NZ_AMRG01000010.1"/>
</dbReference>